<evidence type="ECO:0000256" key="1">
    <source>
        <dbReference type="SAM" id="MobiDB-lite"/>
    </source>
</evidence>
<name>M4VZG7_9BACT</name>
<evidence type="ECO:0000313" key="3">
    <source>
        <dbReference type="Proteomes" id="UP000011932"/>
    </source>
</evidence>
<dbReference type="Proteomes" id="UP000011932">
    <property type="component" value="Chromosome"/>
</dbReference>
<evidence type="ECO:0000313" key="2">
    <source>
        <dbReference type="EMBL" id="AGH98569.1"/>
    </source>
</evidence>
<protein>
    <submittedName>
        <fullName evidence="2">Uncharacterized protein</fullName>
    </submittedName>
</protein>
<gene>
    <name evidence="2" type="ORF">A11S_1767</name>
</gene>
<dbReference type="KEGG" id="man:A11S_1767"/>
<sequence length="74" mass="7850">MTLTEPAVRARRRSGGRGIHPSSPCGANAVGHKTNPINRRTGMGEGHRARAGPRGFEGAVGRGRHSGRRIQVIT</sequence>
<proteinExistence type="predicted"/>
<dbReference type="HOGENOM" id="CLU_2683695_0_0_5"/>
<accession>M4VZG7</accession>
<reference evidence="2 3" key="1">
    <citation type="journal article" date="2013" name="ISME J.">
        <title>By their genes ye shall know them: genomic signatures of predatory bacteria.</title>
        <authorList>
            <person name="Pasternak Z."/>
            <person name="Pietrokovski S."/>
            <person name="Rotem O."/>
            <person name="Gophna U."/>
            <person name="Lurie-Weinberger M.N."/>
            <person name="Jurkevitch E."/>
        </authorList>
    </citation>
    <scope>NUCLEOTIDE SEQUENCE [LARGE SCALE GENOMIC DNA]</scope>
    <source>
        <strain evidence="2">EPB</strain>
    </source>
</reference>
<dbReference type="EMBL" id="CP003538">
    <property type="protein sequence ID" value="AGH98569.1"/>
    <property type="molecule type" value="Genomic_DNA"/>
</dbReference>
<feature type="region of interest" description="Disordered" evidence="1">
    <location>
        <begin position="1"/>
        <end position="74"/>
    </location>
</feature>
<dbReference type="STRING" id="349215.A11S_1767"/>
<organism evidence="2 3">
    <name type="scientific">Micavibrio aeruginosavorus EPB</name>
    <dbReference type="NCBI Taxonomy" id="349215"/>
    <lineage>
        <taxon>Bacteria</taxon>
        <taxon>Pseudomonadati</taxon>
        <taxon>Bdellovibrionota</taxon>
        <taxon>Bdellovibrionia</taxon>
        <taxon>Bdellovibrionales</taxon>
        <taxon>Pseudobdellovibrionaceae</taxon>
        <taxon>Micavibrio</taxon>
    </lineage>
</organism>
<dbReference type="AlphaFoldDB" id="M4VZG7"/>